<proteinExistence type="predicted"/>
<sequence>MQDLNHDCIHAFLSIHLGTNSTKPVGDWQLLPYCIRQSNFDHSYKYSQSMTICYGKNYTFEQLKLLNISGNDLFDLNASIDTINHYNKYLYFNLNQTNEKQYYCHCRDQWFDWRQICNGIIDCFNNSLDEENCLELELNECDNQTEYRCQNGMYIPKSFSFDTRISDCMYGSDEQFMDGLNDNYYKKISVDSEEYTDLTDEIYPGYCREPNDIECLFLQKVGDGRIDCLGAIDERTNYCSHITNFFSFKCLDSDECIITRLICDGHKSCPLADDEQVCSWQYPSRDCQRSEFVCKNKTCINRSLRCDLKFDCLEGEDEWFCDLTEKILIKIPSFDGFNQYPLTYNNNNQHKIIIKNNVKQWHPYKGNMSEMYLIWCCTR</sequence>
<reference evidence="10" key="1">
    <citation type="submission" date="2021-02" db="EMBL/GenBank/DDBJ databases">
        <authorList>
            <person name="Nowell W R."/>
        </authorList>
    </citation>
    <scope>NUCLEOTIDE SEQUENCE</scope>
</reference>
<evidence type="ECO:0000256" key="7">
    <source>
        <dbReference type="ARBA" id="ARBA00023170"/>
    </source>
</evidence>
<dbReference type="Gene3D" id="4.10.400.10">
    <property type="entry name" value="Low-density Lipoprotein Receptor"/>
    <property type="match status" value="2"/>
</dbReference>
<evidence type="ECO:0000313" key="10">
    <source>
        <dbReference type="EMBL" id="CAF1293038.1"/>
    </source>
</evidence>
<evidence type="ECO:0000256" key="4">
    <source>
        <dbReference type="ARBA" id="ARBA00022989"/>
    </source>
</evidence>
<dbReference type="GO" id="GO:0005886">
    <property type="term" value="C:plasma membrane"/>
    <property type="evidence" value="ECO:0007669"/>
    <property type="project" value="TreeGrafter"/>
</dbReference>
<evidence type="ECO:0000256" key="3">
    <source>
        <dbReference type="ARBA" id="ARBA00022737"/>
    </source>
</evidence>
<dbReference type="GO" id="GO:0043235">
    <property type="term" value="C:receptor complex"/>
    <property type="evidence" value="ECO:0007669"/>
    <property type="project" value="TreeGrafter"/>
</dbReference>
<feature type="disulfide bond" evidence="9">
    <location>
        <begin position="263"/>
        <end position="278"/>
    </location>
</feature>
<dbReference type="EMBL" id="CAJOBC010033738">
    <property type="protein sequence ID" value="CAF4102429.1"/>
    <property type="molecule type" value="Genomic_DNA"/>
</dbReference>
<dbReference type="PANTHER" id="PTHR22722:SF5">
    <property type="entry name" value="LOW-DENSITY LIPOPROTEIN RECEPTOR-RELATED PROTEIN 1B"/>
    <property type="match status" value="1"/>
</dbReference>
<keyword evidence="3" id="KW-0677">Repeat</keyword>
<accession>A0A815D8P3</accession>
<dbReference type="GO" id="GO:0005041">
    <property type="term" value="F:low-density lipoprotein particle receptor activity"/>
    <property type="evidence" value="ECO:0007669"/>
    <property type="project" value="TreeGrafter"/>
</dbReference>
<evidence type="ECO:0000256" key="2">
    <source>
        <dbReference type="ARBA" id="ARBA00022692"/>
    </source>
</evidence>
<dbReference type="PROSITE" id="PS50068">
    <property type="entry name" value="LDLRA_2"/>
    <property type="match status" value="2"/>
</dbReference>
<comment type="subcellular location">
    <subcellularLocation>
        <location evidence="1">Membrane</location>
        <topology evidence="1">Single-pass membrane protein</topology>
    </subcellularLocation>
</comment>
<keyword evidence="8" id="KW-0325">Glycoprotein</keyword>
<name>A0A815D8P3_9BILA</name>
<protein>
    <submittedName>
        <fullName evidence="10">Uncharacterized protein</fullName>
    </submittedName>
</protein>
<comment type="caution">
    <text evidence="10">The sequence shown here is derived from an EMBL/GenBank/DDBJ whole genome shotgun (WGS) entry which is preliminary data.</text>
</comment>
<dbReference type="Proteomes" id="UP000681722">
    <property type="component" value="Unassembled WGS sequence"/>
</dbReference>
<evidence type="ECO:0000256" key="8">
    <source>
        <dbReference type="ARBA" id="ARBA00023180"/>
    </source>
</evidence>
<feature type="non-terminal residue" evidence="10">
    <location>
        <position position="1"/>
    </location>
</feature>
<evidence type="ECO:0000313" key="12">
    <source>
        <dbReference type="Proteomes" id="UP000663829"/>
    </source>
</evidence>
<dbReference type="SUPFAM" id="SSF57424">
    <property type="entry name" value="LDL receptor-like module"/>
    <property type="match status" value="2"/>
</dbReference>
<dbReference type="CDD" id="cd00112">
    <property type="entry name" value="LDLa"/>
    <property type="match status" value="1"/>
</dbReference>
<dbReference type="EMBL" id="CAJNOQ010012145">
    <property type="protein sequence ID" value="CAF1293038.1"/>
    <property type="molecule type" value="Genomic_DNA"/>
</dbReference>
<keyword evidence="7" id="KW-0675">Receptor</keyword>
<dbReference type="AlphaFoldDB" id="A0A815D8P3"/>
<dbReference type="PROSITE" id="PS01209">
    <property type="entry name" value="LDLRA_1"/>
    <property type="match status" value="1"/>
</dbReference>
<keyword evidence="6 9" id="KW-1015">Disulfide bond</keyword>
<evidence type="ECO:0000256" key="5">
    <source>
        <dbReference type="ARBA" id="ARBA00023136"/>
    </source>
</evidence>
<keyword evidence="4" id="KW-1133">Transmembrane helix</keyword>
<evidence type="ECO:0000256" key="9">
    <source>
        <dbReference type="PROSITE-ProRule" id="PRU00124"/>
    </source>
</evidence>
<dbReference type="InterPro" id="IPR051221">
    <property type="entry name" value="LDLR-related"/>
</dbReference>
<gene>
    <name evidence="10" type="ORF">GPM918_LOCUS28135</name>
    <name evidence="11" type="ORF">SRO942_LOCUS28602</name>
</gene>
<comment type="caution">
    <text evidence="9">Lacks conserved residue(s) required for the propagation of feature annotation.</text>
</comment>
<feature type="disulfide bond" evidence="9">
    <location>
        <begin position="287"/>
        <end position="299"/>
    </location>
</feature>
<dbReference type="SMART" id="SM00192">
    <property type="entry name" value="LDLa"/>
    <property type="match status" value="4"/>
</dbReference>
<dbReference type="InterPro" id="IPR036055">
    <property type="entry name" value="LDL_receptor-like_sf"/>
</dbReference>
<keyword evidence="5" id="KW-0472">Membrane</keyword>
<evidence type="ECO:0000313" key="11">
    <source>
        <dbReference type="EMBL" id="CAF4102429.1"/>
    </source>
</evidence>
<dbReference type="Pfam" id="PF00057">
    <property type="entry name" value="Ldl_recept_a"/>
    <property type="match status" value="1"/>
</dbReference>
<dbReference type="Proteomes" id="UP000663829">
    <property type="component" value="Unassembled WGS sequence"/>
</dbReference>
<organism evidence="10 12">
    <name type="scientific">Didymodactylos carnosus</name>
    <dbReference type="NCBI Taxonomy" id="1234261"/>
    <lineage>
        <taxon>Eukaryota</taxon>
        <taxon>Metazoa</taxon>
        <taxon>Spiralia</taxon>
        <taxon>Gnathifera</taxon>
        <taxon>Rotifera</taxon>
        <taxon>Eurotatoria</taxon>
        <taxon>Bdelloidea</taxon>
        <taxon>Philodinida</taxon>
        <taxon>Philodinidae</taxon>
        <taxon>Didymodactylos</taxon>
    </lineage>
</organism>
<keyword evidence="12" id="KW-1185">Reference proteome</keyword>
<dbReference type="PRINTS" id="PR00261">
    <property type="entry name" value="LDLRECEPTOR"/>
</dbReference>
<dbReference type="PANTHER" id="PTHR22722">
    <property type="entry name" value="LOW-DENSITY LIPOPROTEIN RECEPTOR-RELATED PROTEIN 2-RELATED"/>
    <property type="match status" value="1"/>
</dbReference>
<dbReference type="OrthoDB" id="9990982at2759"/>
<dbReference type="InterPro" id="IPR023415">
    <property type="entry name" value="LDLR_class-A_CS"/>
</dbReference>
<dbReference type="InterPro" id="IPR002172">
    <property type="entry name" value="LDrepeatLR_classA_rpt"/>
</dbReference>
<feature type="disulfide bond" evidence="9">
    <location>
        <begin position="306"/>
        <end position="321"/>
    </location>
</feature>
<evidence type="ECO:0000256" key="1">
    <source>
        <dbReference type="ARBA" id="ARBA00004167"/>
    </source>
</evidence>
<keyword evidence="2" id="KW-0812">Transmembrane</keyword>
<feature type="disulfide bond" evidence="9">
    <location>
        <begin position="294"/>
        <end position="312"/>
    </location>
</feature>
<evidence type="ECO:0000256" key="6">
    <source>
        <dbReference type="ARBA" id="ARBA00023157"/>
    </source>
</evidence>